<dbReference type="PANTHER" id="PTHR46796:SF15">
    <property type="entry name" value="BLL1074 PROTEIN"/>
    <property type="match status" value="1"/>
</dbReference>
<reference evidence="5 6" key="1">
    <citation type="submission" date="2021-12" db="EMBL/GenBank/DDBJ databases">
        <title>Discovery of the Pendulisporaceae a myxobacterial family with distinct sporulation behavior and unique specialized metabolism.</title>
        <authorList>
            <person name="Garcia R."/>
            <person name="Popoff A."/>
            <person name="Bader C.D."/>
            <person name="Loehr J."/>
            <person name="Walesch S."/>
            <person name="Walt C."/>
            <person name="Boldt J."/>
            <person name="Bunk B."/>
            <person name="Haeckl F.J.F.P.J."/>
            <person name="Gunesch A.P."/>
            <person name="Birkelbach J."/>
            <person name="Nuebel U."/>
            <person name="Pietschmann T."/>
            <person name="Bach T."/>
            <person name="Mueller R."/>
        </authorList>
    </citation>
    <scope>NUCLEOTIDE SEQUENCE [LARGE SCALE GENOMIC DNA]</scope>
    <source>
        <strain evidence="5 6">MSr11954</strain>
    </source>
</reference>
<organism evidence="5 6">
    <name type="scientific">Pendulispora albinea</name>
    <dbReference type="NCBI Taxonomy" id="2741071"/>
    <lineage>
        <taxon>Bacteria</taxon>
        <taxon>Pseudomonadati</taxon>
        <taxon>Myxococcota</taxon>
        <taxon>Myxococcia</taxon>
        <taxon>Myxococcales</taxon>
        <taxon>Sorangiineae</taxon>
        <taxon>Pendulisporaceae</taxon>
        <taxon>Pendulispora</taxon>
    </lineage>
</organism>
<sequence>MHLRVPRPPLDAHIELFWHYPGEPLPAHRHERVLPNGTVTILFPIPEAPIGIYDSTTLAPTAAARGALISGPQVSSFAIDTTLRTSIIGVHFKPGGASAVLGVPLHVLLGKHVALEDVWGSFAADLLDQVRSTRDPVERLARLERGVVARTRGAPGPGTIPGAVLYGLNAFRANVESARIDDVARDIGLSTRRLSQLFRDWVGMPPKRYARLLRLQSALAMAAPEVGWGRVAHACGYFDQSHFINEFHAITGTHPHRYFAERTAETNHLILAG</sequence>
<dbReference type="Gene3D" id="1.10.10.60">
    <property type="entry name" value="Homeodomain-like"/>
    <property type="match status" value="1"/>
</dbReference>
<evidence type="ECO:0000313" key="6">
    <source>
        <dbReference type="Proteomes" id="UP001370348"/>
    </source>
</evidence>
<keyword evidence="3" id="KW-0804">Transcription</keyword>
<dbReference type="InterPro" id="IPR050204">
    <property type="entry name" value="AraC_XylS_family_regulators"/>
</dbReference>
<dbReference type="EMBL" id="CP089984">
    <property type="protein sequence ID" value="WXB15857.1"/>
    <property type="molecule type" value="Genomic_DNA"/>
</dbReference>
<dbReference type="PANTHER" id="PTHR46796">
    <property type="entry name" value="HTH-TYPE TRANSCRIPTIONAL ACTIVATOR RHAS-RELATED"/>
    <property type="match status" value="1"/>
</dbReference>
<dbReference type="Pfam" id="PF12833">
    <property type="entry name" value="HTH_18"/>
    <property type="match status" value="1"/>
</dbReference>
<keyword evidence="1" id="KW-0805">Transcription regulation</keyword>
<dbReference type="InterPro" id="IPR046532">
    <property type="entry name" value="DUF6597"/>
</dbReference>
<dbReference type="SMART" id="SM00342">
    <property type="entry name" value="HTH_ARAC"/>
    <property type="match status" value="1"/>
</dbReference>
<gene>
    <name evidence="5" type="ORF">LZC94_01000</name>
</gene>
<dbReference type="SUPFAM" id="SSF46689">
    <property type="entry name" value="Homeodomain-like"/>
    <property type="match status" value="1"/>
</dbReference>
<evidence type="ECO:0000259" key="4">
    <source>
        <dbReference type="PROSITE" id="PS01124"/>
    </source>
</evidence>
<dbReference type="InterPro" id="IPR009057">
    <property type="entry name" value="Homeodomain-like_sf"/>
</dbReference>
<dbReference type="Proteomes" id="UP001370348">
    <property type="component" value="Chromosome"/>
</dbReference>
<evidence type="ECO:0000256" key="2">
    <source>
        <dbReference type="ARBA" id="ARBA00023125"/>
    </source>
</evidence>
<accession>A0ABZ2LYR7</accession>
<keyword evidence="6" id="KW-1185">Reference proteome</keyword>
<evidence type="ECO:0000256" key="3">
    <source>
        <dbReference type="ARBA" id="ARBA00023163"/>
    </source>
</evidence>
<name>A0ABZ2LYR7_9BACT</name>
<protein>
    <submittedName>
        <fullName evidence="5">Helix-turn-helix transcriptional regulator</fullName>
    </submittedName>
</protein>
<evidence type="ECO:0000313" key="5">
    <source>
        <dbReference type="EMBL" id="WXB15857.1"/>
    </source>
</evidence>
<dbReference type="RefSeq" id="WP_394825491.1">
    <property type="nucleotide sequence ID" value="NZ_CP089984.1"/>
</dbReference>
<feature type="domain" description="HTH araC/xylS-type" evidence="4">
    <location>
        <begin position="176"/>
        <end position="261"/>
    </location>
</feature>
<dbReference type="InterPro" id="IPR018060">
    <property type="entry name" value="HTH_AraC"/>
</dbReference>
<dbReference type="PROSITE" id="PS01124">
    <property type="entry name" value="HTH_ARAC_FAMILY_2"/>
    <property type="match status" value="1"/>
</dbReference>
<keyword evidence="2" id="KW-0238">DNA-binding</keyword>
<proteinExistence type="predicted"/>
<dbReference type="Pfam" id="PF20240">
    <property type="entry name" value="DUF6597"/>
    <property type="match status" value="1"/>
</dbReference>
<evidence type="ECO:0000256" key="1">
    <source>
        <dbReference type="ARBA" id="ARBA00023015"/>
    </source>
</evidence>